<dbReference type="PROSITE" id="PS51257">
    <property type="entry name" value="PROKAR_LIPOPROTEIN"/>
    <property type="match status" value="1"/>
</dbReference>
<dbReference type="Gene3D" id="2.60.40.10">
    <property type="entry name" value="Immunoglobulins"/>
    <property type="match status" value="1"/>
</dbReference>
<reference evidence="5 6" key="1">
    <citation type="journal article" date="2021" name="Cell Host Microbe">
        <title>in vivo commensal control of Clostridioides difficile virulence.</title>
        <authorList>
            <person name="Girinathan B.P."/>
            <person name="Dibenedetto N."/>
            <person name="Worley J.N."/>
            <person name="Peltier J."/>
            <person name="Arrieta-Ortiz M.L."/>
            <person name="Rupa Christinal Immanuel S."/>
            <person name="Lavin R."/>
            <person name="Delaney M.L."/>
            <person name="Cummins C."/>
            <person name="Hoffmann M."/>
            <person name="Luo Y."/>
            <person name="Gonzalez-Escalona N."/>
            <person name="Allard M."/>
            <person name="Onderdonk A.B."/>
            <person name="Gerber G.K."/>
            <person name="Sonenshein A.L."/>
            <person name="Baliga N."/>
            <person name="Dupuy B."/>
            <person name="Bry L."/>
        </authorList>
    </citation>
    <scope>NUCLEOTIDE SEQUENCE [LARGE SCALE GENOMIC DNA]</scope>
    <source>
        <strain evidence="5 6">DSM 599</strain>
    </source>
</reference>
<dbReference type="Gene3D" id="2.60.120.260">
    <property type="entry name" value="Galactose-binding domain-like"/>
    <property type="match status" value="1"/>
</dbReference>
<dbReference type="SUPFAM" id="SSF49899">
    <property type="entry name" value="Concanavalin A-like lectins/glucanases"/>
    <property type="match status" value="1"/>
</dbReference>
<dbReference type="PANTHER" id="PTHR10963:SF55">
    <property type="entry name" value="GLYCOSIDE HYDROLASE FAMILY 16 PROTEIN"/>
    <property type="match status" value="1"/>
</dbReference>
<keyword evidence="3" id="KW-0732">Signal</keyword>
<feature type="chain" id="PRO_5046583604" evidence="3">
    <location>
        <begin position="24"/>
        <end position="546"/>
    </location>
</feature>
<dbReference type="InterPro" id="IPR013783">
    <property type="entry name" value="Ig-like_fold"/>
</dbReference>
<keyword evidence="2" id="KW-0378">Hydrolase</keyword>
<dbReference type="SUPFAM" id="SSF49785">
    <property type="entry name" value="Galactose-binding domain-like"/>
    <property type="match status" value="1"/>
</dbReference>
<gene>
    <name evidence="5" type="ORF">K5V21_16240</name>
</gene>
<name>A0ABS7L1P6_CLOSR</name>
<evidence type="ECO:0000313" key="6">
    <source>
        <dbReference type="Proteomes" id="UP001299068"/>
    </source>
</evidence>
<organism evidence="5 6">
    <name type="scientific">Clostridium sardiniense</name>
    <name type="common">Clostridium absonum</name>
    <dbReference type="NCBI Taxonomy" id="29369"/>
    <lineage>
        <taxon>Bacteria</taxon>
        <taxon>Bacillati</taxon>
        <taxon>Bacillota</taxon>
        <taxon>Clostridia</taxon>
        <taxon>Eubacteriales</taxon>
        <taxon>Clostridiaceae</taxon>
        <taxon>Clostridium</taxon>
    </lineage>
</organism>
<evidence type="ECO:0000313" key="5">
    <source>
        <dbReference type="EMBL" id="MBY0756995.1"/>
    </source>
</evidence>
<dbReference type="Pfam" id="PF02018">
    <property type="entry name" value="CBM_4_9"/>
    <property type="match status" value="1"/>
</dbReference>
<comment type="caution">
    <text evidence="5">The sequence shown here is derived from an EMBL/GenBank/DDBJ whole genome shotgun (WGS) entry which is preliminary data.</text>
</comment>
<dbReference type="Pfam" id="PF00722">
    <property type="entry name" value="Glyco_hydro_16"/>
    <property type="match status" value="1"/>
</dbReference>
<dbReference type="InterPro" id="IPR000757">
    <property type="entry name" value="Beta-glucanase-like"/>
</dbReference>
<evidence type="ECO:0000256" key="2">
    <source>
        <dbReference type="ARBA" id="ARBA00022801"/>
    </source>
</evidence>
<evidence type="ECO:0000256" key="1">
    <source>
        <dbReference type="ARBA" id="ARBA00006865"/>
    </source>
</evidence>
<feature type="signal peptide" evidence="3">
    <location>
        <begin position="1"/>
        <end position="23"/>
    </location>
</feature>
<dbReference type="InterPro" id="IPR003305">
    <property type="entry name" value="CenC_carb-bd"/>
</dbReference>
<feature type="domain" description="GH16" evidence="4">
    <location>
        <begin position="188"/>
        <end position="452"/>
    </location>
</feature>
<dbReference type="Proteomes" id="UP001299068">
    <property type="component" value="Unassembled WGS sequence"/>
</dbReference>
<dbReference type="PANTHER" id="PTHR10963">
    <property type="entry name" value="GLYCOSYL HYDROLASE-RELATED"/>
    <property type="match status" value="1"/>
</dbReference>
<dbReference type="InterPro" id="IPR050546">
    <property type="entry name" value="Glycosyl_Hydrlase_16"/>
</dbReference>
<dbReference type="InterPro" id="IPR008979">
    <property type="entry name" value="Galactose-bd-like_sf"/>
</dbReference>
<evidence type="ECO:0000256" key="3">
    <source>
        <dbReference type="SAM" id="SignalP"/>
    </source>
</evidence>
<protein>
    <submittedName>
        <fullName evidence="5">Family 16 glycosylhydrolase</fullName>
    </submittedName>
</protein>
<dbReference type="RefSeq" id="WP_221862174.1">
    <property type="nucleotide sequence ID" value="NZ_JAIKTU010000015.1"/>
</dbReference>
<sequence length="546" mass="61989">MKRKLKFSTLLLGVLTGCFSLSGFDVVQSSDNNYRNIIELNYLKDGDFEEKSNNWFGNKGKIVEGISYDNGNYSGSIIAGTNSGFIGQNVLVKKNTDYTLSAYVKSDYNDSYGFLSVREGGDGSGKLIKDIKVLSAEDNWKKVELKFNSGDNEKVLLQYVKWIKTNDSNYNDLVNSTLYVDNVNLIESSFSVDKYTEVWSDNFNGDVLESANWRYELGHIRGTEEQEYVNSKENVFVKDGNLYLRATKKDVPKTIIKGNGEKRVLKYDSGSIETFGRKEALYGRIEMRAKLPSGAGAFPAFWTLGSDFNHDGLIQEGTNWPNCGEIDIMELIGKNQNQPGTSDNIVYGTLHYGANDNDGYKKQGGSYDLGKSFSDDYHIFGINWTKDFIEWYVDGYVYNRIDIRDNEYFNKPHYIKLNLAVGGSWPGYADETTTFPMDYVIDYVKYYQTEEQMKEQAEYEKNSPKIDLSNDTYTISKGDSIPDLLSGVVAKDTEGNDLEVKYSIEDGEKRWNEAELNKPGKYSIVYTAKDKNNRYTRAFATLIIND</sequence>
<dbReference type="EMBL" id="JAIKTU010000015">
    <property type="protein sequence ID" value="MBY0756995.1"/>
    <property type="molecule type" value="Genomic_DNA"/>
</dbReference>
<keyword evidence="6" id="KW-1185">Reference proteome</keyword>
<dbReference type="CDD" id="cd08023">
    <property type="entry name" value="GH16_laminarinase_like"/>
    <property type="match status" value="1"/>
</dbReference>
<dbReference type="Gene3D" id="2.60.120.200">
    <property type="match status" value="1"/>
</dbReference>
<dbReference type="PROSITE" id="PS51762">
    <property type="entry name" value="GH16_2"/>
    <property type="match status" value="1"/>
</dbReference>
<accession>A0ABS7L1P6</accession>
<proteinExistence type="inferred from homology"/>
<dbReference type="InterPro" id="IPR013320">
    <property type="entry name" value="ConA-like_dom_sf"/>
</dbReference>
<evidence type="ECO:0000259" key="4">
    <source>
        <dbReference type="PROSITE" id="PS51762"/>
    </source>
</evidence>
<comment type="similarity">
    <text evidence="1">Belongs to the glycosyl hydrolase 16 family.</text>
</comment>